<dbReference type="EMBL" id="FOTO01000020">
    <property type="protein sequence ID" value="SFM19607.1"/>
    <property type="molecule type" value="Genomic_DNA"/>
</dbReference>
<organism evidence="1 2">
    <name type="scientific">Desulfomicrobium norvegicum (strain DSM 1741 / NCIMB 8310)</name>
    <name type="common">Desulfovibrio baculatus (strain Norway 4)</name>
    <name type="synonym">Desulfovibrio desulfuricans (strain Norway 4)</name>
    <dbReference type="NCBI Taxonomy" id="52561"/>
    <lineage>
        <taxon>Bacteria</taxon>
        <taxon>Pseudomonadati</taxon>
        <taxon>Thermodesulfobacteriota</taxon>
        <taxon>Desulfovibrionia</taxon>
        <taxon>Desulfovibrionales</taxon>
        <taxon>Desulfomicrobiaceae</taxon>
        <taxon>Desulfomicrobium</taxon>
    </lineage>
</organism>
<keyword evidence="2" id="KW-1185">Reference proteome</keyword>
<proteinExistence type="predicted"/>
<evidence type="ECO:0000313" key="2">
    <source>
        <dbReference type="Proteomes" id="UP000199581"/>
    </source>
</evidence>
<comment type="caution">
    <text evidence="1">The sequence shown here is derived from an EMBL/GenBank/DDBJ whole genome shotgun (WGS) entry which is preliminary data.</text>
</comment>
<evidence type="ECO:0000313" key="1">
    <source>
        <dbReference type="EMBL" id="SFM19607.1"/>
    </source>
</evidence>
<protein>
    <submittedName>
        <fullName evidence="1">Transposase, IS5 family</fullName>
    </submittedName>
</protein>
<name>A0A8G2F641_DESNO</name>
<reference evidence="1 2" key="1">
    <citation type="submission" date="2016-10" db="EMBL/GenBank/DDBJ databases">
        <authorList>
            <person name="Varghese N."/>
            <person name="Submissions S."/>
        </authorList>
    </citation>
    <scope>NUCLEOTIDE SEQUENCE [LARGE SCALE GENOMIC DNA]</scope>
    <source>
        <strain evidence="1 2">DSM 1741</strain>
    </source>
</reference>
<dbReference type="AlphaFoldDB" id="A0A8G2F641"/>
<accession>A0A8G2F641</accession>
<gene>
    <name evidence="1" type="ORF">SAMN05421830_1201</name>
</gene>
<dbReference type="Proteomes" id="UP000199581">
    <property type="component" value="Unassembled WGS sequence"/>
</dbReference>
<sequence length="56" mass="6576">MQPKKSDHQRSFLCPDLLDQLDPRNHLLGLAKVIPWQVFEDNFRLTCPALFRPVET</sequence>